<evidence type="ECO:0000256" key="4">
    <source>
        <dbReference type="ARBA" id="ARBA00023136"/>
    </source>
</evidence>
<dbReference type="Proteomes" id="UP001174691">
    <property type="component" value="Unassembled WGS sequence"/>
</dbReference>
<accession>A0AA38VNK0</accession>
<keyword evidence="3 6" id="KW-1133">Transmembrane helix</keyword>
<feature type="transmembrane region" description="Helical" evidence="6">
    <location>
        <begin position="280"/>
        <end position="299"/>
    </location>
</feature>
<evidence type="ECO:0000313" key="8">
    <source>
        <dbReference type="Proteomes" id="UP001174691"/>
    </source>
</evidence>
<feature type="transmembrane region" description="Helical" evidence="6">
    <location>
        <begin position="37"/>
        <end position="59"/>
    </location>
</feature>
<dbReference type="PANTHER" id="PTHR12570:SF92">
    <property type="entry name" value="SPICHTHYIN, ISOFORM B"/>
    <property type="match status" value="1"/>
</dbReference>
<feature type="region of interest" description="Disordered" evidence="5">
    <location>
        <begin position="577"/>
        <end position="784"/>
    </location>
</feature>
<organism evidence="7 8">
    <name type="scientific">Coniochaeta hoffmannii</name>
    <dbReference type="NCBI Taxonomy" id="91930"/>
    <lineage>
        <taxon>Eukaryota</taxon>
        <taxon>Fungi</taxon>
        <taxon>Dikarya</taxon>
        <taxon>Ascomycota</taxon>
        <taxon>Pezizomycotina</taxon>
        <taxon>Sordariomycetes</taxon>
        <taxon>Sordariomycetidae</taxon>
        <taxon>Coniochaetales</taxon>
        <taxon>Coniochaetaceae</taxon>
        <taxon>Coniochaeta</taxon>
    </lineage>
</organism>
<feature type="transmembrane region" description="Helical" evidence="6">
    <location>
        <begin position="305"/>
        <end position="323"/>
    </location>
</feature>
<evidence type="ECO:0000256" key="5">
    <source>
        <dbReference type="SAM" id="MobiDB-lite"/>
    </source>
</evidence>
<keyword evidence="4 6" id="KW-0472">Membrane</keyword>
<dbReference type="InterPro" id="IPR008521">
    <property type="entry name" value="Mg_trans_NIPA"/>
</dbReference>
<feature type="transmembrane region" description="Helical" evidence="6">
    <location>
        <begin position="110"/>
        <end position="132"/>
    </location>
</feature>
<feature type="transmembrane region" description="Helical" evidence="6">
    <location>
        <begin position="85"/>
        <end position="104"/>
    </location>
</feature>
<keyword evidence="2 6" id="KW-0812">Transmembrane</keyword>
<sequence length="784" mass="84267">MDQVGHLLVAANEIYARNDTNGTSGAESPAKQERPPVFKIIGICLAIGSGAFIGTSFVLKKVGLLKANDKYNEVAGEGYGYLKNAFWWSGMTLMILGEVLNFVAYAFTDAILVTPLGALSVVITTILSAIFLKERLSMVGKVACFLCIVGSVVIVMNAPQESSVANIQEMQHFVISPGFLSYTGVILIGSAITAFYAGPRWGKKNMLVYISICSWVGGLSVVATQGLGSAIVAQAQGTPQFNQWFLYVLLVFVIGTLLTEIIFLNKALNLFNAAMVTPTYYVYFTSTTIITSAVLFRGFKGTAGSIVTVVMGFLTICSGVVLLQLSKSAKDVPDTAVFSGDLDQIHTIAEQEQPETEPKADAIRGTAALLRRFSVARQKMEVEELKRLHEEKLREQLEPVSEDGPVYEWDGLRRRKTMLGSQRSRAMTSPSPNPFTLPRTPTTGHAQQAHPPLGMSHFPTEEELAEHDRPGSPGALSSIVGTIRSRARSVLLPGHPDFQQGRHDTGMNPKVQSPMHPVQLTEISVPAQKIGEGSNSPYGEYGLPSKTAYEGAAGVASSTVSVNSSARRVQFGGDNRKASLAASDGSSLGPPPTPPPHTTRRQFSFQNVFKRHQQHAQGGDATHDAADAGTGPGAGGHHFFPSIHPARPTRPLSSRGYSNPLVKGATEEERLGLVKGDSNLSRSTPVLQHYDESEEGDDDDDLVDDSEVSGVFYTDDKESRYGRGITGSPPRPGSNNEKAGGSGSEEAARQQQGQQRKRFQTPPPPPHGQRRHTPPEGGNGGAFI</sequence>
<feature type="compositionally biased region" description="Acidic residues" evidence="5">
    <location>
        <begin position="692"/>
        <end position="707"/>
    </location>
</feature>
<gene>
    <name evidence="7" type="ORF">NKR19_g2024</name>
</gene>
<evidence type="ECO:0000256" key="2">
    <source>
        <dbReference type="ARBA" id="ARBA00022692"/>
    </source>
</evidence>
<dbReference type="AlphaFoldDB" id="A0AA38VNK0"/>
<reference evidence="7" key="1">
    <citation type="submission" date="2022-07" db="EMBL/GenBank/DDBJ databases">
        <title>Fungi with potential for degradation of polypropylene.</title>
        <authorList>
            <person name="Gostincar C."/>
        </authorList>
    </citation>
    <scope>NUCLEOTIDE SEQUENCE</scope>
    <source>
        <strain evidence="7">EXF-13287</strain>
    </source>
</reference>
<dbReference type="GO" id="GO:0015095">
    <property type="term" value="F:magnesium ion transmembrane transporter activity"/>
    <property type="evidence" value="ECO:0007669"/>
    <property type="project" value="InterPro"/>
</dbReference>
<feature type="transmembrane region" description="Helical" evidence="6">
    <location>
        <begin position="206"/>
        <end position="232"/>
    </location>
</feature>
<evidence type="ECO:0000256" key="3">
    <source>
        <dbReference type="ARBA" id="ARBA00022989"/>
    </source>
</evidence>
<dbReference type="EMBL" id="JANBVN010000019">
    <property type="protein sequence ID" value="KAJ9161767.1"/>
    <property type="molecule type" value="Genomic_DNA"/>
</dbReference>
<dbReference type="PANTHER" id="PTHR12570">
    <property type="match status" value="1"/>
</dbReference>
<feature type="transmembrane region" description="Helical" evidence="6">
    <location>
        <begin position="139"/>
        <end position="159"/>
    </location>
</feature>
<comment type="caution">
    <text evidence="7">The sequence shown here is derived from an EMBL/GenBank/DDBJ whole genome shotgun (WGS) entry which is preliminary data.</text>
</comment>
<keyword evidence="8" id="KW-1185">Reference proteome</keyword>
<evidence type="ECO:0000256" key="1">
    <source>
        <dbReference type="ARBA" id="ARBA00004141"/>
    </source>
</evidence>
<comment type="subcellular location">
    <subcellularLocation>
        <location evidence="1">Membrane</location>
        <topology evidence="1">Multi-pass membrane protein</topology>
    </subcellularLocation>
</comment>
<dbReference type="Pfam" id="PF05653">
    <property type="entry name" value="Mg_trans_NIPA"/>
    <property type="match status" value="1"/>
</dbReference>
<feature type="region of interest" description="Disordered" evidence="5">
    <location>
        <begin position="494"/>
        <end position="514"/>
    </location>
</feature>
<feature type="region of interest" description="Disordered" evidence="5">
    <location>
        <begin position="418"/>
        <end position="457"/>
    </location>
</feature>
<feature type="transmembrane region" description="Helical" evidence="6">
    <location>
        <begin position="179"/>
        <end position="199"/>
    </location>
</feature>
<evidence type="ECO:0000313" key="7">
    <source>
        <dbReference type="EMBL" id="KAJ9161767.1"/>
    </source>
</evidence>
<feature type="compositionally biased region" description="Polar residues" evidence="5">
    <location>
        <begin position="419"/>
        <end position="430"/>
    </location>
</feature>
<dbReference type="GO" id="GO:0016020">
    <property type="term" value="C:membrane"/>
    <property type="evidence" value="ECO:0007669"/>
    <property type="project" value="UniProtKB-SubCell"/>
</dbReference>
<protein>
    <submittedName>
        <fullName evidence="7">DUF803-domain-containing protein</fullName>
    </submittedName>
</protein>
<feature type="transmembrane region" description="Helical" evidence="6">
    <location>
        <begin position="244"/>
        <end position="268"/>
    </location>
</feature>
<dbReference type="InterPro" id="IPR037185">
    <property type="entry name" value="EmrE-like"/>
</dbReference>
<feature type="compositionally biased region" description="Low complexity" evidence="5">
    <location>
        <begin position="578"/>
        <end position="588"/>
    </location>
</feature>
<dbReference type="SUPFAM" id="SSF103481">
    <property type="entry name" value="Multidrug resistance efflux transporter EmrE"/>
    <property type="match status" value="1"/>
</dbReference>
<evidence type="ECO:0000256" key="6">
    <source>
        <dbReference type="SAM" id="Phobius"/>
    </source>
</evidence>
<proteinExistence type="predicted"/>
<name>A0AA38VNK0_9PEZI</name>